<dbReference type="EMBL" id="JBHMCG010000144">
    <property type="protein sequence ID" value="MFB9577387.1"/>
    <property type="molecule type" value="Genomic_DNA"/>
</dbReference>
<organism evidence="1 2">
    <name type="scientific">Streptomyces yanii</name>
    <dbReference type="NCBI Taxonomy" id="78510"/>
    <lineage>
        <taxon>Bacteria</taxon>
        <taxon>Bacillati</taxon>
        <taxon>Actinomycetota</taxon>
        <taxon>Actinomycetes</taxon>
        <taxon>Kitasatosporales</taxon>
        <taxon>Streptomycetaceae</taxon>
        <taxon>Streptomyces</taxon>
    </lineage>
</organism>
<gene>
    <name evidence="1" type="ORF">ACFFTL_35215</name>
</gene>
<name>A0ABV5RJK4_9ACTN</name>
<protein>
    <submittedName>
        <fullName evidence="1">Uncharacterized protein</fullName>
    </submittedName>
</protein>
<keyword evidence="2" id="KW-1185">Reference proteome</keyword>
<proteinExistence type="predicted"/>
<evidence type="ECO:0000313" key="2">
    <source>
        <dbReference type="Proteomes" id="UP001589710"/>
    </source>
</evidence>
<dbReference type="Proteomes" id="UP001589710">
    <property type="component" value="Unassembled WGS sequence"/>
</dbReference>
<dbReference type="RefSeq" id="WP_345516221.1">
    <property type="nucleotide sequence ID" value="NZ_BAAAXD010000035.1"/>
</dbReference>
<comment type="caution">
    <text evidence="1">The sequence shown here is derived from an EMBL/GenBank/DDBJ whole genome shotgun (WGS) entry which is preliminary data.</text>
</comment>
<reference evidence="1 2" key="1">
    <citation type="submission" date="2024-09" db="EMBL/GenBank/DDBJ databases">
        <authorList>
            <person name="Sun Q."/>
            <person name="Mori K."/>
        </authorList>
    </citation>
    <scope>NUCLEOTIDE SEQUENCE [LARGE SCALE GENOMIC DNA]</scope>
    <source>
        <strain evidence="1 2">JCM 3331</strain>
    </source>
</reference>
<accession>A0ABV5RJK4</accession>
<evidence type="ECO:0000313" key="1">
    <source>
        <dbReference type="EMBL" id="MFB9577387.1"/>
    </source>
</evidence>
<sequence length="76" mass="8361">MPRLQWPRIVDRAADIVTSYGEVGGCTLWQAYCRLVAEGLIPHIPWDAIRDDTQIAVEAPPSFAGPAARVLTDERG</sequence>